<dbReference type="InterPro" id="IPR000674">
    <property type="entry name" value="Ald_Oxase/Xan_DH_a/b"/>
</dbReference>
<accession>T1BV46</accession>
<sequence length="104" mass="11329">MRSTRPRSGVLPITHDETAIAVGKTRYVGDIVAAVAAVDERTAERALELVRVDVEPLPEYTDPRMGVEKVAEPIHARGLLGTNIQKEVVQHFGDVDAAFTQATH</sequence>
<feature type="domain" description="Aldehyde oxidase/xanthine dehydrogenase a/b hammerhead" evidence="1">
    <location>
        <begin position="10"/>
        <end position="58"/>
    </location>
</feature>
<evidence type="ECO:0000259" key="1">
    <source>
        <dbReference type="Pfam" id="PF01315"/>
    </source>
</evidence>
<feature type="non-terminal residue" evidence="2">
    <location>
        <position position="104"/>
    </location>
</feature>
<dbReference type="AlphaFoldDB" id="T1BV46"/>
<gene>
    <name evidence="2" type="ORF">B1B_03749</name>
</gene>
<dbReference type="Pfam" id="PF01315">
    <property type="entry name" value="Ald_Xan_dh_C"/>
    <property type="match status" value="1"/>
</dbReference>
<dbReference type="EMBL" id="AUZY01002323">
    <property type="protein sequence ID" value="EQD72453.1"/>
    <property type="molecule type" value="Genomic_DNA"/>
</dbReference>
<proteinExistence type="predicted"/>
<protein>
    <submittedName>
        <fullName evidence="2">Aldehyde oxidase and xanthine dehydrogenase, a/b hammerhead domain protein</fullName>
        <ecNumber evidence="2">1.-.-.-</ecNumber>
    </submittedName>
</protein>
<keyword evidence="2" id="KW-0560">Oxidoreductase</keyword>
<dbReference type="Gene3D" id="3.30.365.10">
    <property type="entry name" value="Aldehyde oxidase/xanthine dehydrogenase, molybdopterin binding domain"/>
    <property type="match status" value="1"/>
</dbReference>
<comment type="caution">
    <text evidence="2">The sequence shown here is derived from an EMBL/GenBank/DDBJ whole genome shotgun (WGS) entry which is preliminary data.</text>
</comment>
<name>T1BV46_9ZZZZ</name>
<dbReference type="GO" id="GO:0016491">
    <property type="term" value="F:oxidoreductase activity"/>
    <property type="evidence" value="ECO:0007669"/>
    <property type="project" value="UniProtKB-KW"/>
</dbReference>
<evidence type="ECO:0000313" key="2">
    <source>
        <dbReference type="EMBL" id="EQD72453.1"/>
    </source>
</evidence>
<reference evidence="2" key="1">
    <citation type="submission" date="2013-08" db="EMBL/GenBank/DDBJ databases">
        <authorList>
            <person name="Mendez C."/>
            <person name="Richter M."/>
            <person name="Ferrer M."/>
            <person name="Sanchez J."/>
        </authorList>
    </citation>
    <scope>NUCLEOTIDE SEQUENCE</scope>
</reference>
<reference evidence="2" key="2">
    <citation type="journal article" date="2014" name="ISME J.">
        <title>Microbial stratification in low pH oxic and suboxic macroscopic growths along an acid mine drainage.</title>
        <authorList>
            <person name="Mendez-Garcia C."/>
            <person name="Mesa V."/>
            <person name="Sprenger R.R."/>
            <person name="Richter M."/>
            <person name="Diez M.S."/>
            <person name="Solano J."/>
            <person name="Bargiela R."/>
            <person name="Golyshina O.V."/>
            <person name="Manteca A."/>
            <person name="Ramos J.L."/>
            <person name="Gallego J.R."/>
            <person name="Llorente I."/>
            <person name="Martins Dos Santos V.A."/>
            <person name="Jensen O.N."/>
            <person name="Pelaez A.I."/>
            <person name="Sanchez J."/>
            <person name="Ferrer M."/>
        </authorList>
    </citation>
    <scope>NUCLEOTIDE SEQUENCE</scope>
</reference>
<dbReference type="Gene3D" id="3.90.1170.50">
    <property type="entry name" value="Aldehyde oxidase/xanthine dehydrogenase, a/b hammerhead"/>
    <property type="match status" value="1"/>
</dbReference>
<dbReference type="SUPFAM" id="SSF54665">
    <property type="entry name" value="CO dehydrogenase molybdoprotein N-domain-like"/>
    <property type="match status" value="1"/>
</dbReference>
<dbReference type="EC" id="1.-.-.-" evidence="2"/>
<dbReference type="InterPro" id="IPR036856">
    <property type="entry name" value="Ald_Oxase/Xan_DH_a/b_sf"/>
</dbReference>
<organism evidence="2">
    <name type="scientific">mine drainage metagenome</name>
    <dbReference type="NCBI Taxonomy" id="410659"/>
    <lineage>
        <taxon>unclassified sequences</taxon>
        <taxon>metagenomes</taxon>
        <taxon>ecological metagenomes</taxon>
    </lineage>
</organism>